<dbReference type="OrthoDB" id="143422at2"/>
<accession>A0A0D6ZCV9</accession>
<dbReference type="InterPro" id="IPR025736">
    <property type="entry name" value="PucR_C-HTH_dom"/>
</dbReference>
<gene>
    <name evidence="2" type="ORF">UB32_04540</name>
</gene>
<dbReference type="SMART" id="SM00065">
    <property type="entry name" value="GAF"/>
    <property type="match status" value="1"/>
</dbReference>
<dbReference type="Pfam" id="PF13185">
    <property type="entry name" value="GAF_2"/>
    <property type="match status" value="1"/>
</dbReference>
<reference evidence="2 3" key="1">
    <citation type="submission" date="2015-01" db="EMBL/GenBank/DDBJ databases">
        <title>Draft genome sequences of the supercritical CO2 tolerant bacteria Bacillus subterraneus MITOT1 and Bacillus cereus MIT0214.</title>
        <authorList>
            <person name="Peet K.C."/>
            <person name="Thompson J.R."/>
        </authorList>
    </citation>
    <scope>NUCLEOTIDE SEQUENCE [LARGE SCALE GENOMIC DNA]</scope>
    <source>
        <strain evidence="2 3">MITOT1</strain>
    </source>
</reference>
<sequence length="583" mass="66762">MNTEKQLMSLINATKALTSTRDLNEVLHLIIEEVLCVFDWADASVLFLFDPQKDFLKAISAIGFNMEYMGKVALRPNEGMSGKTLVLKEPLLFTSGTDTYKGMSDLSPGNMDLYQKSLGKDHRIPTSTICAPLITEGKCTGVLTIDSFSENVRFNQENLMLLQTFATQAVIAIENATLLSRNERSNHIHRELTKVYMSNQDIAEITKTLSELINKPVGVSNEYFDLLACTDQKIEDISHSIKDEGMWNGDRPLNRDVYIDGEEYQVYFFPIMTEKELSGVLLVVAEKDEVLDSLDIFAIEQATTVFALEIQSLNQNISNKFSYQRSIMNDILKNPDNGIAILKKMNLYRENDVYVFITVELLSDSFDYDGGLGMKQNFSRQLQRNLNLFPNLTLVYEDGYRYSILFACREKTVEADFHKILCEFLSSLEERFQLRAGVGRSFIDFSEIHYSLQDSFVCVEYIKQVDHPGVKFLTYKELGVYRLFLSMDQKELESFLKMDLEKILKYDNQHNTELATTLECYLANSQSTRKTAEKMFLHENTVKYRINRIKTILGIKDLVGELGLELYLALKINKYLNKPGLSL</sequence>
<dbReference type="EMBL" id="JXIQ01000025">
    <property type="protein sequence ID" value="KIY23125.1"/>
    <property type="molecule type" value="Genomic_DNA"/>
</dbReference>
<dbReference type="Proteomes" id="UP000032512">
    <property type="component" value="Unassembled WGS sequence"/>
</dbReference>
<proteinExistence type="predicted"/>
<dbReference type="PANTHER" id="PTHR33744">
    <property type="entry name" value="CARBOHYDRATE DIACID REGULATOR"/>
    <property type="match status" value="1"/>
</dbReference>
<feature type="domain" description="GAF" evidence="1">
    <location>
        <begin position="18"/>
        <end position="183"/>
    </location>
</feature>
<dbReference type="PANTHER" id="PTHR33744:SF1">
    <property type="entry name" value="DNA-BINDING TRANSCRIPTIONAL ACTIVATOR ADER"/>
    <property type="match status" value="1"/>
</dbReference>
<dbReference type="InterPro" id="IPR051448">
    <property type="entry name" value="CdaR-like_regulators"/>
</dbReference>
<dbReference type="Gene3D" id="3.30.450.40">
    <property type="match status" value="1"/>
</dbReference>
<dbReference type="Pfam" id="PF13556">
    <property type="entry name" value="HTH_30"/>
    <property type="match status" value="1"/>
</dbReference>
<evidence type="ECO:0000313" key="2">
    <source>
        <dbReference type="EMBL" id="KIY23125.1"/>
    </source>
</evidence>
<protein>
    <recommendedName>
        <fullName evidence="1">GAF domain-containing protein</fullName>
    </recommendedName>
</protein>
<dbReference type="InterPro" id="IPR042070">
    <property type="entry name" value="PucR_C-HTH_sf"/>
</dbReference>
<evidence type="ECO:0000313" key="3">
    <source>
        <dbReference type="Proteomes" id="UP000032512"/>
    </source>
</evidence>
<keyword evidence="3" id="KW-1185">Reference proteome</keyword>
<organism evidence="2 3">
    <name type="scientific">Mesobacillus subterraneus</name>
    <dbReference type="NCBI Taxonomy" id="285983"/>
    <lineage>
        <taxon>Bacteria</taxon>
        <taxon>Bacillati</taxon>
        <taxon>Bacillota</taxon>
        <taxon>Bacilli</taxon>
        <taxon>Bacillales</taxon>
        <taxon>Bacillaceae</taxon>
        <taxon>Mesobacillus</taxon>
    </lineage>
</organism>
<dbReference type="AlphaFoldDB" id="A0A0D6ZCV9"/>
<dbReference type="InterPro" id="IPR029016">
    <property type="entry name" value="GAF-like_dom_sf"/>
</dbReference>
<dbReference type="InterPro" id="IPR003018">
    <property type="entry name" value="GAF"/>
</dbReference>
<dbReference type="SUPFAM" id="SSF55781">
    <property type="entry name" value="GAF domain-like"/>
    <property type="match status" value="1"/>
</dbReference>
<evidence type="ECO:0000259" key="1">
    <source>
        <dbReference type="SMART" id="SM00065"/>
    </source>
</evidence>
<dbReference type="RefSeq" id="WP_044391587.1">
    <property type="nucleotide sequence ID" value="NZ_JXIQ01000025.1"/>
</dbReference>
<dbReference type="PATRIC" id="fig|285983.3.peg.3398"/>
<name>A0A0D6ZCV9_9BACI</name>
<dbReference type="Gene3D" id="1.10.10.2840">
    <property type="entry name" value="PucR C-terminal helix-turn-helix domain"/>
    <property type="match status" value="1"/>
</dbReference>
<comment type="caution">
    <text evidence="2">The sequence shown here is derived from an EMBL/GenBank/DDBJ whole genome shotgun (WGS) entry which is preliminary data.</text>
</comment>